<evidence type="ECO:0008006" key="4">
    <source>
        <dbReference type="Google" id="ProtNLM"/>
    </source>
</evidence>
<gene>
    <name evidence="2" type="ORF">FA14DRAFT_155706</name>
</gene>
<proteinExistence type="predicted"/>
<accession>A0A316VFI6</accession>
<dbReference type="AlphaFoldDB" id="A0A316VFI6"/>
<dbReference type="EMBL" id="KZ819603">
    <property type="protein sequence ID" value="PWN36300.1"/>
    <property type="molecule type" value="Genomic_DNA"/>
</dbReference>
<evidence type="ECO:0000313" key="2">
    <source>
        <dbReference type="EMBL" id="PWN36300.1"/>
    </source>
</evidence>
<evidence type="ECO:0000313" key="3">
    <source>
        <dbReference type="Proteomes" id="UP000245771"/>
    </source>
</evidence>
<sequence length="175" mass="19036">MKFTTNILALAFLASAFALPPKGAFHKKLQGNINPDGIQYVDVKHFKSCGTPGTRCLKLAPGARAQDAAYYTVNSTKAKCNTKWKLPGGNGEERDSGECIAKERVTFLIECAKAKNANGKSNWIGVWFNDKDANFMAFGDAKARFAQNGRKGGLTDEDSTKDKNPIVEIICPQDS</sequence>
<keyword evidence="3" id="KW-1185">Reference proteome</keyword>
<dbReference type="RefSeq" id="XP_025356602.1">
    <property type="nucleotide sequence ID" value="XM_025497777.1"/>
</dbReference>
<keyword evidence="1" id="KW-0732">Signal</keyword>
<organism evidence="2 3">
    <name type="scientific">Meira miltonrushii</name>
    <dbReference type="NCBI Taxonomy" id="1280837"/>
    <lineage>
        <taxon>Eukaryota</taxon>
        <taxon>Fungi</taxon>
        <taxon>Dikarya</taxon>
        <taxon>Basidiomycota</taxon>
        <taxon>Ustilaginomycotina</taxon>
        <taxon>Exobasidiomycetes</taxon>
        <taxon>Exobasidiales</taxon>
        <taxon>Brachybasidiaceae</taxon>
        <taxon>Meira</taxon>
    </lineage>
</organism>
<feature type="chain" id="PRO_5016400919" description="Ecp2 effector protein domain-containing protein" evidence="1">
    <location>
        <begin position="19"/>
        <end position="175"/>
    </location>
</feature>
<feature type="signal peptide" evidence="1">
    <location>
        <begin position="1"/>
        <end position="18"/>
    </location>
</feature>
<protein>
    <recommendedName>
        <fullName evidence="4">Ecp2 effector protein domain-containing protein</fullName>
    </recommendedName>
</protein>
<evidence type="ECO:0000256" key="1">
    <source>
        <dbReference type="SAM" id="SignalP"/>
    </source>
</evidence>
<dbReference type="Proteomes" id="UP000245771">
    <property type="component" value="Unassembled WGS sequence"/>
</dbReference>
<dbReference type="InParanoid" id="A0A316VFI6"/>
<reference evidence="2 3" key="1">
    <citation type="journal article" date="2018" name="Mol. Biol. Evol.">
        <title>Broad Genomic Sampling Reveals a Smut Pathogenic Ancestry of the Fungal Clade Ustilaginomycotina.</title>
        <authorList>
            <person name="Kijpornyongpan T."/>
            <person name="Mondo S.J."/>
            <person name="Barry K."/>
            <person name="Sandor L."/>
            <person name="Lee J."/>
            <person name="Lipzen A."/>
            <person name="Pangilinan J."/>
            <person name="LaButti K."/>
            <person name="Hainaut M."/>
            <person name="Henrissat B."/>
            <person name="Grigoriev I.V."/>
            <person name="Spatafora J.W."/>
            <person name="Aime M.C."/>
        </authorList>
    </citation>
    <scope>NUCLEOTIDE SEQUENCE [LARGE SCALE GENOMIC DNA]</scope>
    <source>
        <strain evidence="2 3">MCA 3882</strain>
    </source>
</reference>
<name>A0A316VFI6_9BASI</name>
<dbReference type="GeneID" id="37019558"/>